<protein>
    <submittedName>
        <fullName evidence="2">Uncharacterized protein</fullName>
    </submittedName>
</protein>
<sequence>MRKTALPLAFACVLLLSGAANSQEQNNLSFLQYEPNLEISFDGTDPEATQIARKMYGKEFRHVDAKRMWLKDPDDGNEQLAVRLSKNKKCKDDCVYAVLFHDDDQWLELWRGKAKKLEFGPIGANGMRGIYDGSRMWVWTGDNYWPHLTEYKFDYQKISSEAKNTLDTALEKEFGEKRDDTQYFALPLALSSGAGSIVSMSSSFYCGQFDCPVFIIDANSNLLARYGSLESQAGASKIRDTNNNPLIETVTTEGIATYQIGEPDPKFIISPQSPIIAGKARK</sequence>
<evidence type="ECO:0000313" key="2">
    <source>
        <dbReference type="EMBL" id="OYR17605.1"/>
    </source>
</evidence>
<dbReference type="AlphaFoldDB" id="A0A256FRW2"/>
<dbReference type="Proteomes" id="UP000215590">
    <property type="component" value="Unassembled WGS sequence"/>
</dbReference>
<feature type="signal peptide" evidence="1">
    <location>
        <begin position="1"/>
        <end position="22"/>
    </location>
</feature>
<name>A0A256FRW2_9HYPH</name>
<dbReference type="OrthoDB" id="7810998at2"/>
<proteinExistence type="predicted"/>
<keyword evidence="3" id="KW-1185">Reference proteome</keyword>
<dbReference type="RefSeq" id="WP_094507482.1">
    <property type="nucleotide sequence ID" value="NZ_JBHEEK010000023.1"/>
</dbReference>
<organism evidence="2 3">
    <name type="scientific">Brucella thiophenivorans</name>
    <dbReference type="NCBI Taxonomy" id="571255"/>
    <lineage>
        <taxon>Bacteria</taxon>
        <taxon>Pseudomonadati</taxon>
        <taxon>Pseudomonadota</taxon>
        <taxon>Alphaproteobacteria</taxon>
        <taxon>Hyphomicrobiales</taxon>
        <taxon>Brucellaceae</taxon>
        <taxon>Brucella/Ochrobactrum group</taxon>
        <taxon>Brucella</taxon>
    </lineage>
</organism>
<reference evidence="2 3" key="1">
    <citation type="submission" date="2017-07" db="EMBL/GenBank/DDBJ databases">
        <title>Phylogenetic study on the rhizospheric bacterium Ochrobactrum sp. A44.</title>
        <authorList>
            <person name="Krzyzanowska D.M."/>
            <person name="Ossowicki A."/>
            <person name="Rajewska M."/>
            <person name="Maciag T."/>
            <person name="Kaczynski Z."/>
            <person name="Czerwicka M."/>
            <person name="Jafra S."/>
        </authorList>
    </citation>
    <scope>NUCLEOTIDE SEQUENCE [LARGE SCALE GENOMIC DNA]</scope>
    <source>
        <strain evidence="2 3">DSM 7216</strain>
    </source>
</reference>
<dbReference type="EMBL" id="NNRJ01000031">
    <property type="protein sequence ID" value="OYR17605.1"/>
    <property type="molecule type" value="Genomic_DNA"/>
</dbReference>
<evidence type="ECO:0000256" key="1">
    <source>
        <dbReference type="SAM" id="SignalP"/>
    </source>
</evidence>
<keyword evidence="1" id="KW-0732">Signal</keyword>
<gene>
    <name evidence="2" type="ORF">CEV31_4332</name>
</gene>
<accession>A0A256FRW2</accession>
<comment type="caution">
    <text evidence="2">The sequence shown here is derived from an EMBL/GenBank/DDBJ whole genome shotgun (WGS) entry which is preliminary data.</text>
</comment>
<feature type="chain" id="PRO_5011993553" evidence="1">
    <location>
        <begin position="23"/>
        <end position="282"/>
    </location>
</feature>
<evidence type="ECO:0000313" key="3">
    <source>
        <dbReference type="Proteomes" id="UP000215590"/>
    </source>
</evidence>